<evidence type="ECO:0000313" key="8">
    <source>
        <dbReference type="EMBL" id="NYE11110.1"/>
    </source>
</evidence>
<dbReference type="AlphaFoldDB" id="A0A7Y9KB94"/>
<dbReference type="PANTHER" id="PTHR43289:SF34">
    <property type="entry name" value="SERINE_THREONINE-PROTEIN KINASE YBDM-RELATED"/>
    <property type="match status" value="1"/>
</dbReference>
<dbReference type="RefSeq" id="WP_179832530.1">
    <property type="nucleotide sequence ID" value="NZ_BMRD01000028.1"/>
</dbReference>
<evidence type="ECO:0000256" key="4">
    <source>
        <dbReference type="ARBA" id="ARBA00022840"/>
    </source>
</evidence>
<evidence type="ECO:0000256" key="2">
    <source>
        <dbReference type="ARBA" id="ARBA00022741"/>
    </source>
</evidence>
<keyword evidence="3 8" id="KW-0418">Kinase</keyword>
<protein>
    <submittedName>
        <fullName evidence="8">Serine/threonine protein kinase</fullName>
    </submittedName>
</protein>
<dbReference type="PROSITE" id="PS50011">
    <property type="entry name" value="PROTEIN_KINASE_DOM"/>
    <property type="match status" value="1"/>
</dbReference>
<dbReference type="InterPro" id="IPR011009">
    <property type="entry name" value="Kinase-like_dom_sf"/>
</dbReference>
<evidence type="ECO:0000256" key="1">
    <source>
        <dbReference type="ARBA" id="ARBA00022679"/>
    </source>
</evidence>
<keyword evidence="1" id="KW-0808">Transferase</keyword>
<comment type="caution">
    <text evidence="8">The sequence shown here is derived from an EMBL/GenBank/DDBJ whole genome shotgun (WGS) entry which is preliminary data.</text>
</comment>
<keyword evidence="6" id="KW-1133">Transmembrane helix</keyword>
<evidence type="ECO:0000256" key="6">
    <source>
        <dbReference type="SAM" id="Phobius"/>
    </source>
</evidence>
<keyword evidence="9" id="KW-1185">Reference proteome</keyword>
<keyword evidence="6" id="KW-0472">Membrane</keyword>
<dbReference type="CDD" id="cd14014">
    <property type="entry name" value="STKc_PknB_like"/>
    <property type="match status" value="1"/>
</dbReference>
<dbReference type="EMBL" id="JACCBT010000001">
    <property type="protein sequence ID" value="NYE11110.1"/>
    <property type="molecule type" value="Genomic_DNA"/>
</dbReference>
<evidence type="ECO:0000256" key="5">
    <source>
        <dbReference type="SAM" id="MobiDB-lite"/>
    </source>
</evidence>
<organism evidence="8 9">
    <name type="scientific">Actinomadura citrea</name>
    <dbReference type="NCBI Taxonomy" id="46158"/>
    <lineage>
        <taxon>Bacteria</taxon>
        <taxon>Bacillati</taxon>
        <taxon>Actinomycetota</taxon>
        <taxon>Actinomycetes</taxon>
        <taxon>Streptosporangiales</taxon>
        <taxon>Thermomonosporaceae</taxon>
        <taxon>Actinomadura</taxon>
    </lineage>
</organism>
<accession>A0A7Y9KB94</accession>
<dbReference type="GO" id="GO:0005524">
    <property type="term" value="F:ATP binding"/>
    <property type="evidence" value="ECO:0007669"/>
    <property type="project" value="UniProtKB-KW"/>
</dbReference>
<gene>
    <name evidence="8" type="ORF">BJ999_001406</name>
</gene>
<dbReference type="InterPro" id="IPR000719">
    <property type="entry name" value="Prot_kinase_dom"/>
</dbReference>
<feature type="domain" description="Protein kinase" evidence="7">
    <location>
        <begin position="23"/>
        <end position="275"/>
    </location>
</feature>
<feature type="compositionally biased region" description="Low complexity" evidence="5">
    <location>
        <begin position="317"/>
        <end position="327"/>
    </location>
</feature>
<feature type="region of interest" description="Disordered" evidence="5">
    <location>
        <begin position="411"/>
        <end position="513"/>
    </location>
</feature>
<keyword evidence="4" id="KW-0067">ATP-binding</keyword>
<dbReference type="Gene3D" id="1.10.510.10">
    <property type="entry name" value="Transferase(Phosphotransferase) domain 1"/>
    <property type="match status" value="1"/>
</dbReference>
<dbReference type="Proteomes" id="UP000591272">
    <property type="component" value="Unassembled WGS sequence"/>
</dbReference>
<sequence>MTDRTMPDAHPLKSGDPDELGGYEILGRLGEGGQGAVFLGRPRGGAGAVRADEHVAIKLLHGRLAGDESARARFVRELEVAKRVARFCTAQVLDADVAGNQPYIVSEYVPGLSLFHLVRAEGPRRGGALERLAVGTLTALTAIHQAGIVHRDFKPRNVMMGPDGPRVIDFGVARALGAAGETQNVGTPAYMAPEHFAGDQVGPAADMFAWGTTMTFAATGRPAFGNDEMATVMQRILTGEPDVGDLPSPMRELVLACLAKESAQRPTAREAQERLVGAASGAASPVSSVPPLPAVPGLPAEIPAPTQASAPRGSTDPYAAPSAMAGAAPPPEHATDPSGVGHGTAPQPRPFAEGAPPPGGHVHGAPGMPPPLPPGPSSDHGSDGRGRGRLAIPLAAAVAVVLVIAGGAAWAATRPSGDKGRSVSASDENQGAGGDSGSANGAAGGPQSPTTTRPGQPKPGKSGSPASPGASPKPGSPQQPGGSTPTRGTGGGGGSSTPPKEPPNKYTPQSACNSGGKGSGYYVLRSMGVSGGVAYLLYSNSTKYNCAVTIKSKHVGTKSPVSTWIQKKGGGAISDSGSFAWYAGPVYVNAPGACVRFGGNGSTAPYGNCG</sequence>
<feature type="region of interest" description="Disordered" evidence="5">
    <location>
        <begin position="281"/>
        <end position="387"/>
    </location>
</feature>
<dbReference type="PROSITE" id="PS00108">
    <property type="entry name" value="PROTEIN_KINASE_ST"/>
    <property type="match status" value="1"/>
</dbReference>
<name>A0A7Y9KB94_9ACTN</name>
<dbReference type="Gene3D" id="3.30.200.20">
    <property type="entry name" value="Phosphorylase Kinase, domain 1"/>
    <property type="match status" value="1"/>
</dbReference>
<keyword evidence="6" id="KW-0812">Transmembrane</keyword>
<dbReference type="PANTHER" id="PTHR43289">
    <property type="entry name" value="MITOGEN-ACTIVATED PROTEIN KINASE KINASE KINASE 20-RELATED"/>
    <property type="match status" value="1"/>
</dbReference>
<evidence type="ECO:0000256" key="3">
    <source>
        <dbReference type="ARBA" id="ARBA00022777"/>
    </source>
</evidence>
<dbReference type="GO" id="GO:0004674">
    <property type="term" value="F:protein serine/threonine kinase activity"/>
    <property type="evidence" value="ECO:0007669"/>
    <property type="project" value="UniProtKB-KW"/>
</dbReference>
<dbReference type="Pfam" id="PF00069">
    <property type="entry name" value="Pkinase"/>
    <property type="match status" value="1"/>
</dbReference>
<dbReference type="InterPro" id="IPR008271">
    <property type="entry name" value="Ser/Thr_kinase_AS"/>
</dbReference>
<feature type="transmembrane region" description="Helical" evidence="6">
    <location>
        <begin position="390"/>
        <end position="412"/>
    </location>
</feature>
<reference evidence="8 9" key="1">
    <citation type="submission" date="2020-07" db="EMBL/GenBank/DDBJ databases">
        <title>Sequencing the genomes of 1000 actinobacteria strains.</title>
        <authorList>
            <person name="Klenk H.-P."/>
        </authorList>
    </citation>
    <scope>NUCLEOTIDE SEQUENCE [LARGE SCALE GENOMIC DNA]</scope>
    <source>
        <strain evidence="8 9">DSM 43461</strain>
    </source>
</reference>
<feature type="compositionally biased region" description="Low complexity" evidence="5">
    <location>
        <begin position="454"/>
        <end position="487"/>
    </location>
</feature>
<dbReference type="SUPFAM" id="SSF56112">
    <property type="entry name" value="Protein kinase-like (PK-like)"/>
    <property type="match status" value="1"/>
</dbReference>
<keyword evidence="8" id="KW-0723">Serine/threonine-protein kinase</keyword>
<feature type="compositionally biased region" description="Pro residues" evidence="5">
    <location>
        <begin position="367"/>
        <end position="376"/>
    </location>
</feature>
<evidence type="ECO:0000259" key="7">
    <source>
        <dbReference type="PROSITE" id="PS50011"/>
    </source>
</evidence>
<proteinExistence type="predicted"/>
<keyword evidence="2" id="KW-0547">Nucleotide-binding</keyword>
<evidence type="ECO:0000313" key="9">
    <source>
        <dbReference type="Proteomes" id="UP000591272"/>
    </source>
</evidence>